<dbReference type="Pfam" id="PF01566">
    <property type="entry name" value="Nramp"/>
    <property type="match status" value="1"/>
</dbReference>
<dbReference type="GO" id="GO:0015086">
    <property type="term" value="F:cadmium ion transmembrane transporter activity"/>
    <property type="evidence" value="ECO:0007669"/>
    <property type="project" value="TreeGrafter"/>
</dbReference>
<accession>A0A6J7I997</accession>
<dbReference type="InterPro" id="IPR001046">
    <property type="entry name" value="NRAMP_fam"/>
</dbReference>
<feature type="transmembrane region" description="Helical" evidence="7">
    <location>
        <begin position="82"/>
        <end position="103"/>
    </location>
</feature>
<feature type="transmembrane region" description="Helical" evidence="7">
    <location>
        <begin position="158"/>
        <end position="179"/>
    </location>
</feature>
<feature type="transmembrane region" description="Helical" evidence="7">
    <location>
        <begin position="129"/>
        <end position="152"/>
    </location>
</feature>
<feature type="transmembrane region" description="Helical" evidence="7">
    <location>
        <begin position="387"/>
        <end position="410"/>
    </location>
</feature>
<protein>
    <submittedName>
        <fullName evidence="8">Unannotated protein</fullName>
    </submittedName>
</protein>
<evidence type="ECO:0000313" key="8">
    <source>
        <dbReference type="EMBL" id="CAB4927475.1"/>
    </source>
</evidence>
<dbReference type="PANTHER" id="PTHR11706:SF33">
    <property type="entry name" value="NATURAL RESISTANCE-ASSOCIATED MACROPHAGE PROTEIN 2"/>
    <property type="match status" value="1"/>
</dbReference>
<keyword evidence="3 7" id="KW-0812">Transmembrane</keyword>
<name>A0A6J7I997_9ZZZZ</name>
<feature type="transmembrane region" description="Helical" evidence="7">
    <location>
        <begin position="362"/>
        <end position="381"/>
    </location>
</feature>
<dbReference type="AlphaFoldDB" id="A0A6J7I997"/>
<dbReference type="NCBIfam" id="NF037982">
    <property type="entry name" value="Nramp_1"/>
    <property type="match status" value="1"/>
</dbReference>
<dbReference type="HAMAP" id="MF_00221">
    <property type="entry name" value="NRAMP"/>
    <property type="match status" value="1"/>
</dbReference>
<feature type="region of interest" description="Disordered" evidence="6">
    <location>
        <begin position="1"/>
        <end position="40"/>
    </location>
</feature>
<gene>
    <name evidence="8" type="ORF">UFOPK3564_02179</name>
</gene>
<evidence type="ECO:0000256" key="3">
    <source>
        <dbReference type="ARBA" id="ARBA00022692"/>
    </source>
</evidence>
<proteinExistence type="inferred from homology"/>
<dbReference type="GO" id="GO:0034755">
    <property type="term" value="P:iron ion transmembrane transport"/>
    <property type="evidence" value="ECO:0007669"/>
    <property type="project" value="TreeGrafter"/>
</dbReference>
<comment type="subcellular location">
    <subcellularLocation>
        <location evidence="1">Membrane</location>
        <topology evidence="1">Multi-pass membrane protein</topology>
    </subcellularLocation>
</comment>
<dbReference type="PANTHER" id="PTHR11706">
    <property type="entry name" value="SOLUTE CARRIER PROTEIN FAMILY 11 MEMBER"/>
    <property type="match status" value="1"/>
</dbReference>
<keyword evidence="4 7" id="KW-1133">Transmembrane helix</keyword>
<dbReference type="NCBIfam" id="NF001923">
    <property type="entry name" value="PRK00701.1"/>
    <property type="match status" value="1"/>
</dbReference>
<feature type="transmembrane region" description="Helical" evidence="7">
    <location>
        <begin position="230"/>
        <end position="251"/>
    </location>
</feature>
<feature type="transmembrane region" description="Helical" evidence="7">
    <location>
        <begin position="49"/>
        <end position="67"/>
    </location>
</feature>
<reference evidence="8" key="1">
    <citation type="submission" date="2020-05" db="EMBL/GenBank/DDBJ databases">
        <authorList>
            <person name="Chiriac C."/>
            <person name="Salcher M."/>
            <person name="Ghai R."/>
            <person name="Kavagutti S V."/>
        </authorList>
    </citation>
    <scope>NUCLEOTIDE SEQUENCE</scope>
</reference>
<evidence type="ECO:0000256" key="2">
    <source>
        <dbReference type="ARBA" id="ARBA00022448"/>
    </source>
</evidence>
<evidence type="ECO:0000256" key="7">
    <source>
        <dbReference type="SAM" id="Phobius"/>
    </source>
</evidence>
<dbReference type="EMBL" id="CAFBMK010000141">
    <property type="protein sequence ID" value="CAB4927475.1"/>
    <property type="molecule type" value="Genomic_DNA"/>
</dbReference>
<keyword evidence="2" id="KW-0813">Transport</keyword>
<dbReference type="GO" id="GO:0005384">
    <property type="term" value="F:manganese ion transmembrane transporter activity"/>
    <property type="evidence" value="ECO:0007669"/>
    <property type="project" value="TreeGrafter"/>
</dbReference>
<evidence type="ECO:0000256" key="4">
    <source>
        <dbReference type="ARBA" id="ARBA00022989"/>
    </source>
</evidence>
<dbReference type="PRINTS" id="PR00447">
    <property type="entry name" value="NATRESASSCMP"/>
</dbReference>
<feature type="transmembrane region" description="Helical" evidence="7">
    <location>
        <begin position="320"/>
        <end position="341"/>
    </location>
</feature>
<evidence type="ECO:0000256" key="5">
    <source>
        <dbReference type="ARBA" id="ARBA00023136"/>
    </source>
</evidence>
<keyword evidence="5 7" id="KW-0472">Membrane</keyword>
<sequence>MARTAEVLARDTNSRIEPTVQGDRPAAPPAPDAPLTPSHLETARGRGRVRGRLALLGPSFVAAVAYVDPGNFATNISAGAQFGYLLVWVVVMSSAMAMLVQYLSAKTGLATGRNLPELARGRFGRRTRFGLWAQAEVVAIATDMAEFVGAAIGLNLLFGVPLFEAGLITAVVAFGILALEQRGYRRFELAIAAMLGLVAAGFVYDLFAVGNQSASGILDGLTPGLAGSESLLLVVGIIGATVMPHVVYLHSALTQKRMAPRDEGERRELLRWLRIDVGLGLSIAGLINLSMMLVAAALFFRIGATDVDSIEAAHRGLREYVGGGAALAFAVALLASGLSSSSVGTYAGQIVMQGFMDWRIPLFARRMVTMSPALVVLALGLPTTDVLVVSQVVLSFGIPFALVPLILISSDRRVMGAMVNRRVTTIAASVIAAIIIALNGYLIVDTLLG</sequence>
<feature type="transmembrane region" description="Helical" evidence="7">
    <location>
        <begin position="422"/>
        <end position="444"/>
    </location>
</feature>
<dbReference type="NCBIfam" id="TIGR01197">
    <property type="entry name" value="nramp"/>
    <property type="match status" value="1"/>
</dbReference>
<dbReference type="GO" id="GO:0005886">
    <property type="term" value="C:plasma membrane"/>
    <property type="evidence" value="ECO:0007669"/>
    <property type="project" value="TreeGrafter"/>
</dbReference>
<organism evidence="8">
    <name type="scientific">freshwater metagenome</name>
    <dbReference type="NCBI Taxonomy" id="449393"/>
    <lineage>
        <taxon>unclassified sequences</taxon>
        <taxon>metagenomes</taxon>
        <taxon>ecological metagenomes</taxon>
    </lineage>
</organism>
<evidence type="ECO:0000256" key="6">
    <source>
        <dbReference type="SAM" id="MobiDB-lite"/>
    </source>
</evidence>
<evidence type="ECO:0000256" key="1">
    <source>
        <dbReference type="ARBA" id="ARBA00004141"/>
    </source>
</evidence>
<feature type="transmembrane region" description="Helical" evidence="7">
    <location>
        <begin position="191"/>
        <end position="210"/>
    </location>
</feature>
<feature type="transmembrane region" description="Helical" evidence="7">
    <location>
        <begin position="272"/>
        <end position="300"/>
    </location>
</feature>